<feature type="transmembrane region" description="Helical" evidence="1">
    <location>
        <begin position="21"/>
        <end position="39"/>
    </location>
</feature>
<evidence type="ECO:0000313" key="2">
    <source>
        <dbReference type="EMBL" id="PPR08301.1"/>
    </source>
</evidence>
<accession>A0A409YZ65</accession>
<feature type="transmembrane region" description="Helical" evidence="1">
    <location>
        <begin position="51"/>
        <end position="69"/>
    </location>
</feature>
<dbReference type="EMBL" id="NHTK01000020">
    <property type="protein sequence ID" value="PPR08301.1"/>
    <property type="molecule type" value="Genomic_DNA"/>
</dbReference>
<gene>
    <name evidence="2" type="ORF">CVT24_002447</name>
</gene>
<keyword evidence="1" id="KW-0812">Transmembrane</keyword>
<keyword evidence="3" id="KW-1185">Reference proteome</keyword>
<keyword evidence="1" id="KW-0472">Membrane</keyword>
<comment type="caution">
    <text evidence="2">The sequence shown here is derived from an EMBL/GenBank/DDBJ whole genome shotgun (WGS) entry which is preliminary data.</text>
</comment>
<dbReference type="AlphaFoldDB" id="A0A409YZ65"/>
<dbReference type="InParanoid" id="A0A409YZ65"/>
<sequence length="203" mass="22652">MTADKDLIASPQAEPVRSIDIMGLVVGALCLVFQISLWTSQVSVMLEIIECFILSTLALVEVVLQLRFGSLFFPNELLDPDECSRCASYFAVSVMSIIILFLAFMRLSALIILVSAAITPTLGSLPFHEAQDQVSSLTLAWEAWWSRPFKSRNRDGLSKPRRGDHVELVPQAYDDYDHERGGRGIYGQLQLGNEVRRYADGKV</sequence>
<protein>
    <submittedName>
        <fullName evidence="2">Uncharacterized protein</fullName>
    </submittedName>
</protein>
<evidence type="ECO:0000256" key="1">
    <source>
        <dbReference type="SAM" id="Phobius"/>
    </source>
</evidence>
<organism evidence="2 3">
    <name type="scientific">Panaeolus cyanescens</name>
    <dbReference type="NCBI Taxonomy" id="181874"/>
    <lineage>
        <taxon>Eukaryota</taxon>
        <taxon>Fungi</taxon>
        <taxon>Dikarya</taxon>
        <taxon>Basidiomycota</taxon>
        <taxon>Agaricomycotina</taxon>
        <taxon>Agaricomycetes</taxon>
        <taxon>Agaricomycetidae</taxon>
        <taxon>Agaricales</taxon>
        <taxon>Agaricineae</taxon>
        <taxon>Galeropsidaceae</taxon>
        <taxon>Panaeolus</taxon>
    </lineage>
</organism>
<reference evidence="2 3" key="1">
    <citation type="journal article" date="2018" name="Evol. Lett.">
        <title>Horizontal gene cluster transfer increased hallucinogenic mushroom diversity.</title>
        <authorList>
            <person name="Reynolds H.T."/>
            <person name="Vijayakumar V."/>
            <person name="Gluck-Thaler E."/>
            <person name="Korotkin H.B."/>
            <person name="Matheny P.B."/>
            <person name="Slot J.C."/>
        </authorList>
    </citation>
    <scope>NUCLEOTIDE SEQUENCE [LARGE SCALE GENOMIC DNA]</scope>
    <source>
        <strain evidence="2 3">2629</strain>
    </source>
</reference>
<keyword evidence="1" id="KW-1133">Transmembrane helix</keyword>
<name>A0A409YZ65_9AGAR</name>
<evidence type="ECO:0000313" key="3">
    <source>
        <dbReference type="Proteomes" id="UP000284842"/>
    </source>
</evidence>
<feature type="transmembrane region" description="Helical" evidence="1">
    <location>
        <begin position="89"/>
        <end position="118"/>
    </location>
</feature>
<proteinExistence type="predicted"/>
<dbReference type="Proteomes" id="UP000284842">
    <property type="component" value="Unassembled WGS sequence"/>
</dbReference>